<evidence type="ECO:0000313" key="2">
    <source>
        <dbReference type="Proteomes" id="UP000236291"/>
    </source>
</evidence>
<dbReference type="PANTHER" id="PTHR33116:SF78">
    <property type="entry name" value="OS12G0587133 PROTEIN"/>
    <property type="match status" value="1"/>
</dbReference>
<accession>A0A2K3LM35</accession>
<dbReference type="EMBL" id="ASHM01036259">
    <property type="protein sequence ID" value="PNX79587.1"/>
    <property type="molecule type" value="Genomic_DNA"/>
</dbReference>
<comment type="caution">
    <text evidence="1">The sequence shown here is derived from an EMBL/GenBank/DDBJ whole genome shotgun (WGS) entry which is preliminary data.</text>
</comment>
<proteinExistence type="predicted"/>
<dbReference type="Proteomes" id="UP000236291">
    <property type="component" value="Unassembled WGS sequence"/>
</dbReference>
<sequence length="125" mass="13926">MGVNVSSSFLGIAERFLHCRVGSIPFTYLGLQVGVQPRREGIWLPLLDLISRRLGVWSNRYIILGGRVVLLNSVLNSIPIFYLSFLSEGGLGVRDLRMVNLALLGKWRWRLISGAGGLWKDIVCA</sequence>
<protein>
    <submittedName>
        <fullName evidence="1">Ribonuclease H</fullName>
    </submittedName>
</protein>
<feature type="non-terminal residue" evidence="1">
    <location>
        <position position="125"/>
    </location>
</feature>
<name>A0A2K3LM35_TRIPR</name>
<evidence type="ECO:0000313" key="1">
    <source>
        <dbReference type="EMBL" id="PNX79587.1"/>
    </source>
</evidence>
<dbReference type="PANTHER" id="PTHR33116">
    <property type="entry name" value="REVERSE TRANSCRIPTASE ZINC-BINDING DOMAIN-CONTAINING PROTEIN-RELATED-RELATED"/>
    <property type="match status" value="1"/>
</dbReference>
<gene>
    <name evidence="1" type="ORF">L195_g035573</name>
</gene>
<reference evidence="1 2" key="1">
    <citation type="journal article" date="2014" name="Am. J. Bot.">
        <title>Genome assembly and annotation for red clover (Trifolium pratense; Fabaceae).</title>
        <authorList>
            <person name="Istvanek J."/>
            <person name="Jaros M."/>
            <person name="Krenek A."/>
            <person name="Repkova J."/>
        </authorList>
    </citation>
    <scope>NUCLEOTIDE SEQUENCE [LARGE SCALE GENOMIC DNA]</scope>
    <source>
        <strain evidence="2">cv. Tatra</strain>
        <tissue evidence="1">Young leaves</tissue>
    </source>
</reference>
<reference evidence="1 2" key="2">
    <citation type="journal article" date="2017" name="Front. Plant Sci.">
        <title>Gene Classification and Mining of Molecular Markers Useful in Red Clover (Trifolium pratense) Breeding.</title>
        <authorList>
            <person name="Istvanek J."/>
            <person name="Dluhosova J."/>
            <person name="Dluhos P."/>
            <person name="Patkova L."/>
            <person name="Nedelnik J."/>
            <person name="Repkova J."/>
        </authorList>
    </citation>
    <scope>NUCLEOTIDE SEQUENCE [LARGE SCALE GENOMIC DNA]</scope>
    <source>
        <strain evidence="2">cv. Tatra</strain>
        <tissue evidence="1">Young leaves</tissue>
    </source>
</reference>
<dbReference type="STRING" id="57577.A0A2K3LM35"/>
<dbReference type="AlphaFoldDB" id="A0A2K3LM35"/>
<organism evidence="1 2">
    <name type="scientific">Trifolium pratense</name>
    <name type="common">Red clover</name>
    <dbReference type="NCBI Taxonomy" id="57577"/>
    <lineage>
        <taxon>Eukaryota</taxon>
        <taxon>Viridiplantae</taxon>
        <taxon>Streptophyta</taxon>
        <taxon>Embryophyta</taxon>
        <taxon>Tracheophyta</taxon>
        <taxon>Spermatophyta</taxon>
        <taxon>Magnoliopsida</taxon>
        <taxon>eudicotyledons</taxon>
        <taxon>Gunneridae</taxon>
        <taxon>Pentapetalae</taxon>
        <taxon>rosids</taxon>
        <taxon>fabids</taxon>
        <taxon>Fabales</taxon>
        <taxon>Fabaceae</taxon>
        <taxon>Papilionoideae</taxon>
        <taxon>50 kb inversion clade</taxon>
        <taxon>NPAAA clade</taxon>
        <taxon>Hologalegina</taxon>
        <taxon>IRL clade</taxon>
        <taxon>Trifolieae</taxon>
        <taxon>Trifolium</taxon>
    </lineage>
</organism>